<dbReference type="InterPro" id="IPR002938">
    <property type="entry name" value="FAD-bd"/>
</dbReference>
<dbReference type="InParanoid" id="A0A7J7DVX0"/>
<dbReference type="InterPro" id="IPR044560">
    <property type="entry name" value="MOase"/>
</dbReference>
<evidence type="ECO:0000313" key="5">
    <source>
        <dbReference type="EMBL" id="KAF5750520.1"/>
    </source>
</evidence>
<dbReference type="PRINTS" id="PR00420">
    <property type="entry name" value="RNGMNOXGNASE"/>
</dbReference>
<dbReference type="Pfam" id="PF01494">
    <property type="entry name" value="FAD_binding_3"/>
    <property type="match status" value="1"/>
</dbReference>
<protein>
    <submittedName>
        <fullName evidence="5">Putative Monooxygenase</fullName>
    </submittedName>
</protein>
<keyword evidence="6" id="KW-1185">Reference proteome</keyword>
<comment type="similarity">
    <text evidence="3">Belongs to the 3-hydroxybenzoate 6-hydroxylase family.</text>
</comment>
<evidence type="ECO:0000256" key="1">
    <source>
        <dbReference type="ARBA" id="ARBA00023002"/>
    </source>
</evidence>
<accession>A0A7J7DVX0</accession>
<evidence type="ECO:0000313" key="6">
    <source>
        <dbReference type="Proteomes" id="UP000593562"/>
    </source>
</evidence>
<evidence type="ECO:0000259" key="4">
    <source>
        <dbReference type="Pfam" id="PF01494"/>
    </source>
</evidence>
<dbReference type="OrthoDB" id="47494at2759"/>
<reference evidence="5 6" key="1">
    <citation type="journal article" date="2020" name="Nat. Commun.">
        <title>Genome of Tripterygium wilfordii and identification of cytochrome P450 involved in triptolide biosynthesis.</title>
        <authorList>
            <person name="Tu L."/>
            <person name="Su P."/>
            <person name="Zhang Z."/>
            <person name="Gao L."/>
            <person name="Wang J."/>
            <person name="Hu T."/>
            <person name="Zhou J."/>
            <person name="Zhang Y."/>
            <person name="Zhao Y."/>
            <person name="Liu Y."/>
            <person name="Song Y."/>
            <person name="Tong Y."/>
            <person name="Lu Y."/>
            <person name="Yang J."/>
            <person name="Xu C."/>
            <person name="Jia M."/>
            <person name="Peters R.J."/>
            <person name="Huang L."/>
            <person name="Gao W."/>
        </authorList>
    </citation>
    <scope>NUCLEOTIDE SEQUENCE [LARGE SCALE GENOMIC DNA]</scope>
    <source>
        <strain evidence="6">cv. XIE 37</strain>
        <tissue evidence="5">Leaf</tissue>
    </source>
</reference>
<dbReference type="SUPFAM" id="SSF51905">
    <property type="entry name" value="FAD/NAD(P)-binding domain"/>
    <property type="match status" value="1"/>
</dbReference>
<dbReference type="GO" id="GO:0004497">
    <property type="term" value="F:monooxygenase activity"/>
    <property type="evidence" value="ECO:0007669"/>
    <property type="project" value="UniProtKB-KW"/>
</dbReference>
<dbReference type="AlphaFoldDB" id="A0A7J7DVX0"/>
<comment type="caution">
    <text evidence="5">The sequence shown here is derived from an EMBL/GenBank/DDBJ whole genome shotgun (WGS) entry which is preliminary data.</text>
</comment>
<sequence length="392" mass="43475">MGHEADVVIVGGGICGLATALALHRKGIKSVVLERSDTLRATGAAIIVHANGWRALDQLGVASVLRQTAYPLHSVQFIPVHDDNIGKRKVKPYGEEELRCLKRTDLIKVFADNLAPNTVRLGCQVESIKLDPITSFPVLQLHDGSTLKAKVVIGCDGVNSVIANMFELHPTRVSPACVARGFTNYPDCHGFEKGVLIFRHDNVQLGRMPITDKLAYWFLVREWTSQDSVVSRDQALIRESTMQSLKGFPTDALEMIKRSDLDSLRFTGLKYRAPWDLLRGQFRKGTVALAGDAMHAMCPFIAQGGSASLEDSVVLARCISGKMCKSRVDIEEALDQYVKERRMRVFCLSFETYLVGMMNYGRFALARVLGIILLAILFRDSFGHTHFHCGQL</sequence>
<dbReference type="InterPro" id="IPR036188">
    <property type="entry name" value="FAD/NAD-bd_sf"/>
</dbReference>
<dbReference type="EMBL" id="JAAARO010000003">
    <property type="protein sequence ID" value="KAF5750520.1"/>
    <property type="molecule type" value="Genomic_DNA"/>
</dbReference>
<dbReference type="PANTHER" id="PTHR45934">
    <property type="entry name" value="FAD/NAD(P)-BINDING OXIDOREDUCTASE FAMILY PROTEIN"/>
    <property type="match status" value="1"/>
</dbReference>
<dbReference type="Gene3D" id="3.50.50.60">
    <property type="entry name" value="FAD/NAD(P)-binding domain"/>
    <property type="match status" value="1"/>
</dbReference>
<dbReference type="GO" id="GO:0071949">
    <property type="term" value="F:FAD binding"/>
    <property type="evidence" value="ECO:0007669"/>
    <property type="project" value="InterPro"/>
</dbReference>
<proteinExistence type="inferred from homology"/>
<dbReference type="PANTHER" id="PTHR45934:SF7">
    <property type="entry name" value="FAD_NAD(P)-BINDING OXIDOREDUCTASE FAMILY PROTEIN"/>
    <property type="match status" value="1"/>
</dbReference>
<evidence type="ECO:0000256" key="2">
    <source>
        <dbReference type="ARBA" id="ARBA00023033"/>
    </source>
</evidence>
<organism evidence="5 6">
    <name type="scientific">Tripterygium wilfordii</name>
    <name type="common">Thunder God vine</name>
    <dbReference type="NCBI Taxonomy" id="458696"/>
    <lineage>
        <taxon>Eukaryota</taxon>
        <taxon>Viridiplantae</taxon>
        <taxon>Streptophyta</taxon>
        <taxon>Embryophyta</taxon>
        <taxon>Tracheophyta</taxon>
        <taxon>Spermatophyta</taxon>
        <taxon>Magnoliopsida</taxon>
        <taxon>eudicotyledons</taxon>
        <taxon>Gunneridae</taxon>
        <taxon>Pentapetalae</taxon>
        <taxon>rosids</taxon>
        <taxon>fabids</taxon>
        <taxon>Celastrales</taxon>
        <taxon>Celastraceae</taxon>
        <taxon>Tripterygium</taxon>
    </lineage>
</organism>
<name>A0A7J7DVX0_TRIWF</name>
<keyword evidence="2 5" id="KW-0503">Monooxygenase</keyword>
<evidence type="ECO:0000256" key="3">
    <source>
        <dbReference type="ARBA" id="ARBA00024018"/>
    </source>
</evidence>
<feature type="domain" description="FAD-binding" evidence="4">
    <location>
        <begin position="4"/>
        <end position="344"/>
    </location>
</feature>
<keyword evidence="1" id="KW-0560">Oxidoreductase</keyword>
<gene>
    <name evidence="5" type="ORF">HS088_TW03G00857</name>
</gene>
<dbReference type="Proteomes" id="UP000593562">
    <property type="component" value="Unassembled WGS sequence"/>
</dbReference>